<comment type="caution">
    <text evidence="1">The sequence shown here is derived from an EMBL/GenBank/DDBJ whole genome shotgun (WGS) entry which is preliminary data.</text>
</comment>
<proteinExistence type="predicted"/>
<name>A0ABR2T3N1_9ROSI</name>
<gene>
    <name evidence="1" type="ORF">V6N11_056165</name>
</gene>
<sequence>MPRQGGNGSYPGRYLGGYFRIRQSVVLCYWLIPKSCNCLSCLYTISPGGKAVTFLLPLSQGYLPYKANYCCIFLAAETLLLPIPRRRILRKICQSNRTPLCISRPCLPWQGSWQVTDLMPWRKISCPQCRQKICCSRRGRKNLPWAGNSAMAGNMTDSAQICCVRFTNSAPADAIVAALVGSECHKPGTASVQLPIWLKSAAPFSALGGKNLP</sequence>
<reference evidence="1 2" key="1">
    <citation type="journal article" date="2024" name="G3 (Bethesda)">
        <title>Genome assembly of Hibiscus sabdariffa L. provides insights into metabolisms of medicinal natural products.</title>
        <authorList>
            <person name="Kim T."/>
        </authorList>
    </citation>
    <scope>NUCLEOTIDE SEQUENCE [LARGE SCALE GENOMIC DNA]</scope>
    <source>
        <strain evidence="1">TK-2024</strain>
        <tissue evidence="1">Old leaves</tissue>
    </source>
</reference>
<dbReference type="EMBL" id="JBBPBN010000009">
    <property type="protein sequence ID" value="KAK9031879.1"/>
    <property type="molecule type" value="Genomic_DNA"/>
</dbReference>
<protein>
    <submittedName>
        <fullName evidence="1">Uncharacterized protein</fullName>
    </submittedName>
</protein>
<evidence type="ECO:0000313" key="1">
    <source>
        <dbReference type="EMBL" id="KAK9031879.1"/>
    </source>
</evidence>
<organism evidence="1 2">
    <name type="scientific">Hibiscus sabdariffa</name>
    <name type="common">roselle</name>
    <dbReference type="NCBI Taxonomy" id="183260"/>
    <lineage>
        <taxon>Eukaryota</taxon>
        <taxon>Viridiplantae</taxon>
        <taxon>Streptophyta</taxon>
        <taxon>Embryophyta</taxon>
        <taxon>Tracheophyta</taxon>
        <taxon>Spermatophyta</taxon>
        <taxon>Magnoliopsida</taxon>
        <taxon>eudicotyledons</taxon>
        <taxon>Gunneridae</taxon>
        <taxon>Pentapetalae</taxon>
        <taxon>rosids</taxon>
        <taxon>malvids</taxon>
        <taxon>Malvales</taxon>
        <taxon>Malvaceae</taxon>
        <taxon>Malvoideae</taxon>
        <taxon>Hibiscus</taxon>
    </lineage>
</organism>
<evidence type="ECO:0000313" key="2">
    <source>
        <dbReference type="Proteomes" id="UP001396334"/>
    </source>
</evidence>
<dbReference type="Proteomes" id="UP001396334">
    <property type="component" value="Unassembled WGS sequence"/>
</dbReference>
<accession>A0ABR2T3N1</accession>
<keyword evidence="2" id="KW-1185">Reference proteome</keyword>